<dbReference type="GO" id="GO:0005886">
    <property type="term" value="C:plasma membrane"/>
    <property type="evidence" value="ECO:0007669"/>
    <property type="project" value="UniProtKB-SubCell"/>
</dbReference>
<keyword evidence="4" id="KW-0133">Cell shape</keyword>
<evidence type="ECO:0000256" key="5">
    <source>
        <dbReference type="ARBA" id="ARBA00022984"/>
    </source>
</evidence>
<dbReference type="EMBL" id="AFQD01000262">
    <property type="protein sequence ID" value="EGQ79406.1"/>
    <property type="molecule type" value="Genomic_DNA"/>
</dbReference>
<keyword evidence="6 8" id="KW-1133">Transmembrane helix</keyword>
<comment type="subcellular location">
    <subcellularLocation>
        <location evidence="1">Cell membrane</location>
        <topology evidence="1">Multi-pass membrane protein</topology>
    </subcellularLocation>
</comment>
<dbReference type="PRINTS" id="PR01806">
    <property type="entry name" value="VIRFACTRMVIN"/>
</dbReference>
<evidence type="ECO:0000256" key="7">
    <source>
        <dbReference type="ARBA" id="ARBA00023136"/>
    </source>
</evidence>
<keyword evidence="5" id="KW-0573">Peptidoglycan synthesis</keyword>
<feature type="transmembrane region" description="Helical" evidence="8">
    <location>
        <begin position="27"/>
        <end position="48"/>
    </location>
</feature>
<dbReference type="GO" id="GO:0015648">
    <property type="term" value="F:lipid-linked peptidoglycan transporter activity"/>
    <property type="evidence" value="ECO:0007669"/>
    <property type="project" value="TreeGrafter"/>
</dbReference>
<feature type="transmembrane region" description="Helical" evidence="8">
    <location>
        <begin position="83"/>
        <end position="103"/>
    </location>
</feature>
<dbReference type="PANTHER" id="PTHR47019:SF1">
    <property type="entry name" value="LIPID II FLIPPASE MURJ"/>
    <property type="match status" value="1"/>
</dbReference>
<evidence type="ECO:0000256" key="2">
    <source>
        <dbReference type="ARBA" id="ARBA00022475"/>
    </source>
</evidence>
<dbReference type="HOGENOM" id="CLU_2129790_0_0_0"/>
<evidence type="ECO:0000256" key="1">
    <source>
        <dbReference type="ARBA" id="ARBA00004651"/>
    </source>
</evidence>
<proteinExistence type="predicted"/>
<dbReference type="Proteomes" id="UP000005392">
    <property type="component" value="Unassembled WGS sequence"/>
</dbReference>
<evidence type="ECO:0000313" key="10">
    <source>
        <dbReference type="Proteomes" id="UP000005392"/>
    </source>
</evidence>
<dbReference type="GO" id="GO:0034204">
    <property type="term" value="P:lipid translocation"/>
    <property type="evidence" value="ECO:0007669"/>
    <property type="project" value="TreeGrafter"/>
</dbReference>
<dbReference type="InterPro" id="IPR051050">
    <property type="entry name" value="Lipid_II_flippase_MurJ/MviN"/>
</dbReference>
<keyword evidence="2" id="KW-1003">Cell membrane</keyword>
<name>F9ENR5_9FUSO</name>
<gene>
    <name evidence="9" type="ORF">HMPREF9094_1570</name>
</gene>
<evidence type="ECO:0000313" key="9">
    <source>
        <dbReference type="EMBL" id="EGQ79406.1"/>
    </source>
</evidence>
<keyword evidence="10" id="KW-1185">Reference proteome</keyword>
<keyword evidence="7 8" id="KW-0472">Membrane</keyword>
<organism evidence="9 10">
    <name type="scientific">Fusobacterium animalis ATCC 51191</name>
    <dbReference type="NCBI Taxonomy" id="997347"/>
    <lineage>
        <taxon>Bacteria</taxon>
        <taxon>Fusobacteriati</taxon>
        <taxon>Fusobacteriota</taxon>
        <taxon>Fusobacteriia</taxon>
        <taxon>Fusobacteriales</taxon>
        <taxon>Fusobacteriaceae</taxon>
        <taxon>Fusobacterium</taxon>
    </lineage>
</organism>
<dbReference type="InterPro" id="IPR004268">
    <property type="entry name" value="MurJ"/>
</dbReference>
<dbReference type="GO" id="GO:0008360">
    <property type="term" value="P:regulation of cell shape"/>
    <property type="evidence" value="ECO:0007669"/>
    <property type="project" value="UniProtKB-KW"/>
</dbReference>
<accession>F9ENR5</accession>
<reference evidence="9 10" key="1">
    <citation type="submission" date="2011-05" db="EMBL/GenBank/DDBJ databases">
        <authorList>
            <person name="Muzny D."/>
            <person name="Qin X."/>
            <person name="Deng J."/>
            <person name="Jiang H."/>
            <person name="Liu Y."/>
            <person name="Qu J."/>
            <person name="Song X.-Z."/>
            <person name="Zhang L."/>
            <person name="Thornton R."/>
            <person name="Coyle M."/>
            <person name="Francisco L."/>
            <person name="Jackson L."/>
            <person name="Javaid M."/>
            <person name="Korchina V."/>
            <person name="Kovar C."/>
            <person name="Mata R."/>
            <person name="Mathew T."/>
            <person name="Ngo R."/>
            <person name="Nguyen L."/>
            <person name="Nguyen N."/>
            <person name="Okwuonu G."/>
            <person name="Ongeri F."/>
            <person name="Pham C."/>
            <person name="Simmons D."/>
            <person name="Wilczek-Boney K."/>
            <person name="Hale W."/>
            <person name="Jakkamsetti A."/>
            <person name="Pham P."/>
            <person name="Ruth R."/>
            <person name="San Lucas F."/>
            <person name="Warren J."/>
            <person name="Zhang J."/>
            <person name="Zhao Z."/>
            <person name="Zhou C."/>
            <person name="Zhu D."/>
            <person name="Lee S."/>
            <person name="Bess C."/>
            <person name="Blankenburg K."/>
            <person name="Forbes L."/>
            <person name="Fu Q."/>
            <person name="Gubbala S."/>
            <person name="Hirani K."/>
            <person name="Jayaseelan J.C."/>
            <person name="Lara F."/>
            <person name="Munidasa M."/>
            <person name="Palculict T."/>
            <person name="Patil S."/>
            <person name="Pu L.-L."/>
            <person name="Saada N."/>
            <person name="Tang L."/>
            <person name="Weissenberger G."/>
            <person name="Zhu Y."/>
            <person name="Hemphill L."/>
            <person name="Shang Y."/>
            <person name="Youmans B."/>
            <person name="Ayvaz T."/>
            <person name="Ross M."/>
            <person name="Santibanez J."/>
            <person name="Aqrawi P."/>
            <person name="Gross S."/>
            <person name="Joshi V."/>
            <person name="Fowler G."/>
            <person name="Nazareth L."/>
            <person name="Reid J."/>
            <person name="Worley K."/>
            <person name="Petrosino J."/>
            <person name="Highlander S."/>
            <person name="Gibbs R."/>
        </authorList>
    </citation>
    <scope>NUCLEOTIDE SEQUENCE [LARGE SCALE GENOMIC DNA]</scope>
    <source>
        <strain evidence="9 10">ATCC 51191</strain>
    </source>
</reference>
<dbReference type="Pfam" id="PF03023">
    <property type="entry name" value="MurJ"/>
    <property type="match status" value="1"/>
</dbReference>
<evidence type="ECO:0000256" key="8">
    <source>
        <dbReference type="SAM" id="Phobius"/>
    </source>
</evidence>
<comment type="caution">
    <text evidence="9">The sequence shown here is derived from an EMBL/GenBank/DDBJ whole genome shotgun (WGS) entry which is preliminary data.</text>
</comment>
<feature type="transmembrane region" description="Helical" evidence="8">
    <location>
        <begin position="54"/>
        <end position="76"/>
    </location>
</feature>
<sequence>MIIFSSYIIDFIVVGFSDELKIVASRLLKIMSFYFLFISLSGMMGSILNNFGYFAIPASTSIFFNLSIISSAIWLTKYFDIDALAYGVLIGGILQFLVVFFLFKTIKNLFLKN</sequence>
<keyword evidence="3 8" id="KW-0812">Transmembrane</keyword>
<protein>
    <submittedName>
        <fullName evidence="9">Virulence factor MviN</fullName>
    </submittedName>
</protein>
<dbReference type="AlphaFoldDB" id="F9ENR5"/>
<dbReference type="GO" id="GO:0009252">
    <property type="term" value="P:peptidoglycan biosynthetic process"/>
    <property type="evidence" value="ECO:0007669"/>
    <property type="project" value="UniProtKB-KW"/>
</dbReference>
<dbReference type="PATRIC" id="fig|997347.4.peg.1460"/>
<evidence type="ECO:0000256" key="4">
    <source>
        <dbReference type="ARBA" id="ARBA00022960"/>
    </source>
</evidence>
<evidence type="ECO:0000256" key="3">
    <source>
        <dbReference type="ARBA" id="ARBA00022692"/>
    </source>
</evidence>
<dbReference type="PANTHER" id="PTHR47019">
    <property type="entry name" value="LIPID II FLIPPASE MURJ"/>
    <property type="match status" value="1"/>
</dbReference>
<evidence type="ECO:0000256" key="6">
    <source>
        <dbReference type="ARBA" id="ARBA00022989"/>
    </source>
</evidence>